<comment type="caution">
    <text evidence="1">The sequence shown here is derived from an EMBL/GenBank/DDBJ whole genome shotgun (WGS) entry which is preliminary data.</text>
</comment>
<evidence type="ECO:0000313" key="2">
    <source>
        <dbReference type="Proteomes" id="UP000617402"/>
    </source>
</evidence>
<dbReference type="SUPFAM" id="SSF53448">
    <property type="entry name" value="Nucleotide-diphospho-sugar transferases"/>
    <property type="match status" value="1"/>
</dbReference>
<organism evidence="1 2">
    <name type="scientific">Heliobacterium chlorum</name>
    <dbReference type="NCBI Taxonomy" id="2698"/>
    <lineage>
        <taxon>Bacteria</taxon>
        <taxon>Bacillati</taxon>
        <taxon>Bacillota</taxon>
        <taxon>Clostridia</taxon>
        <taxon>Eubacteriales</taxon>
        <taxon>Heliobacteriaceae</taxon>
        <taxon>Heliobacterium</taxon>
    </lineage>
</organism>
<protein>
    <submittedName>
        <fullName evidence="1">Acylneuraminate cytidylyltransferase family protein</fullName>
    </submittedName>
</protein>
<dbReference type="CDD" id="cd02513">
    <property type="entry name" value="CMP-NeuAc_Synthase"/>
    <property type="match status" value="1"/>
</dbReference>
<dbReference type="PANTHER" id="PTHR21485:SF6">
    <property type="entry name" value="N-ACYLNEURAMINATE CYTIDYLYLTRANSFERASE-RELATED"/>
    <property type="match status" value="1"/>
</dbReference>
<dbReference type="Pfam" id="PF02348">
    <property type="entry name" value="CTP_transf_3"/>
    <property type="match status" value="1"/>
</dbReference>
<dbReference type="GO" id="GO:0016779">
    <property type="term" value="F:nucleotidyltransferase activity"/>
    <property type="evidence" value="ECO:0007669"/>
    <property type="project" value="UniProtKB-KW"/>
</dbReference>
<keyword evidence="1" id="KW-0808">Transferase</keyword>
<sequence length="233" mass="26308">MIDGKTILAIIPARGGSKGVPRKNIRILGDKPLIAWTIEEAKKSKYIDRLILSSEDSEIIATAQAWGCEIPFVRPLELAKDDTPGISPVLHAVEMLPNYDYILLLQPTSPLRSVQDIDGCIEWFESRKDKFSACVSVTEVEKSPYWMYSVELEGSMSPILDMGEMIFRRQELAKSYSLNGAIYIAERDWLLEQKSFLGKQTGAFIMPRERSFDIDSELDFMLCEFALKAFGPS</sequence>
<dbReference type="InterPro" id="IPR003329">
    <property type="entry name" value="Cytidylyl_trans"/>
</dbReference>
<accession>A0ABR7T0V7</accession>
<dbReference type="Proteomes" id="UP000617402">
    <property type="component" value="Unassembled WGS sequence"/>
</dbReference>
<keyword evidence="1" id="KW-0548">Nucleotidyltransferase</keyword>
<gene>
    <name evidence="1" type="ORF">H1S01_07880</name>
</gene>
<proteinExistence type="predicted"/>
<evidence type="ECO:0000313" key="1">
    <source>
        <dbReference type="EMBL" id="MBC9784429.1"/>
    </source>
</evidence>
<dbReference type="InterPro" id="IPR050793">
    <property type="entry name" value="CMP-NeuNAc_synthase"/>
</dbReference>
<dbReference type="PANTHER" id="PTHR21485">
    <property type="entry name" value="HAD SUPERFAMILY MEMBERS CMAS AND KDSC"/>
    <property type="match status" value="1"/>
</dbReference>
<name>A0ABR7T0V7_HELCL</name>
<dbReference type="EMBL" id="JACVHF010000006">
    <property type="protein sequence ID" value="MBC9784429.1"/>
    <property type="molecule type" value="Genomic_DNA"/>
</dbReference>
<dbReference type="Gene3D" id="3.90.550.10">
    <property type="entry name" value="Spore Coat Polysaccharide Biosynthesis Protein SpsA, Chain A"/>
    <property type="match status" value="1"/>
</dbReference>
<dbReference type="InterPro" id="IPR029044">
    <property type="entry name" value="Nucleotide-diphossugar_trans"/>
</dbReference>
<keyword evidence="2" id="KW-1185">Reference proteome</keyword>
<reference evidence="1 2" key="1">
    <citation type="submission" date="2020-07" db="EMBL/GenBank/DDBJ databases">
        <title>Draft whole-genome sequence of Heliobacterium chlorum DSM 3682, type strain.</title>
        <authorList>
            <person name="Kyndt J.A."/>
            <person name="Meyer T.E."/>
            <person name="Imhoff J.F."/>
        </authorList>
    </citation>
    <scope>NUCLEOTIDE SEQUENCE [LARGE SCALE GENOMIC DNA]</scope>
    <source>
        <strain evidence="1 2">DSM 3682</strain>
    </source>
</reference>
<dbReference type="RefSeq" id="WP_188039548.1">
    <property type="nucleotide sequence ID" value="NZ_JACVHF010000006.1"/>
</dbReference>